<name>A0ACC0KEK0_CHOFU</name>
<evidence type="ECO:0000313" key="1">
    <source>
        <dbReference type="EMBL" id="KAI8434645.1"/>
    </source>
</evidence>
<proteinExistence type="predicted"/>
<dbReference type="EMBL" id="CM046105">
    <property type="protein sequence ID" value="KAI8434645.1"/>
    <property type="molecule type" value="Genomic_DNA"/>
</dbReference>
<evidence type="ECO:0000313" key="2">
    <source>
        <dbReference type="Proteomes" id="UP001064048"/>
    </source>
</evidence>
<reference evidence="1 2" key="1">
    <citation type="journal article" date="2022" name="Genome Biol. Evol.">
        <title>The Spruce Budworm Genome: Reconstructing the Evolutionary History of Antifreeze Proteins.</title>
        <authorList>
            <person name="Beliveau C."/>
            <person name="Gagne P."/>
            <person name="Picq S."/>
            <person name="Vernygora O."/>
            <person name="Keeling C.I."/>
            <person name="Pinkney K."/>
            <person name="Doucet D."/>
            <person name="Wen F."/>
            <person name="Johnston J.S."/>
            <person name="Maaroufi H."/>
            <person name="Boyle B."/>
            <person name="Laroche J."/>
            <person name="Dewar K."/>
            <person name="Juretic N."/>
            <person name="Blackburn G."/>
            <person name="Nisole A."/>
            <person name="Brunet B."/>
            <person name="Brandao M."/>
            <person name="Lumley L."/>
            <person name="Duan J."/>
            <person name="Quan G."/>
            <person name="Lucarotti C.J."/>
            <person name="Roe A.D."/>
            <person name="Sperling F.A.H."/>
            <person name="Levesque R.C."/>
            <person name="Cusson M."/>
        </authorList>
    </citation>
    <scope>NUCLEOTIDE SEQUENCE [LARGE SCALE GENOMIC DNA]</scope>
    <source>
        <strain evidence="1">Glfc:IPQL:Cfum</strain>
    </source>
</reference>
<sequence length="115" mass="13608">MKTFLIVTTAFSLSFGDNYDYLEVPYDEAITMNCPDECPLLYQPICAGGSNYANQCELDCENRQRREMYLPDLYPSCHRTCSQCHSAKKRNTKRPRHRLVEHYKRLHKKTQIHLF</sequence>
<keyword evidence="2" id="KW-1185">Reference proteome</keyword>
<gene>
    <name evidence="1" type="ORF">MSG28_003178</name>
</gene>
<dbReference type="Proteomes" id="UP001064048">
    <property type="component" value="Chromosome 5"/>
</dbReference>
<protein>
    <submittedName>
        <fullName evidence="1">Uncharacterized protein</fullName>
    </submittedName>
</protein>
<accession>A0ACC0KEK0</accession>
<comment type="caution">
    <text evidence="1">The sequence shown here is derived from an EMBL/GenBank/DDBJ whole genome shotgun (WGS) entry which is preliminary data.</text>
</comment>
<organism evidence="1 2">
    <name type="scientific">Choristoneura fumiferana</name>
    <name type="common">Spruce budworm moth</name>
    <name type="synonym">Archips fumiferana</name>
    <dbReference type="NCBI Taxonomy" id="7141"/>
    <lineage>
        <taxon>Eukaryota</taxon>
        <taxon>Metazoa</taxon>
        <taxon>Ecdysozoa</taxon>
        <taxon>Arthropoda</taxon>
        <taxon>Hexapoda</taxon>
        <taxon>Insecta</taxon>
        <taxon>Pterygota</taxon>
        <taxon>Neoptera</taxon>
        <taxon>Endopterygota</taxon>
        <taxon>Lepidoptera</taxon>
        <taxon>Glossata</taxon>
        <taxon>Ditrysia</taxon>
        <taxon>Tortricoidea</taxon>
        <taxon>Tortricidae</taxon>
        <taxon>Tortricinae</taxon>
        <taxon>Choristoneura</taxon>
    </lineage>
</organism>